<reference evidence="1 2" key="1">
    <citation type="submission" date="2018-09" db="EMBL/GenBank/DDBJ databases">
        <title>Genomic Encyclopedia of Archaeal and Bacterial Type Strains, Phase II (KMG-II): from individual species to whole genera.</title>
        <authorList>
            <person name="Goeker M."/>
        </authorList>
    </citation>
    <scope>NUCLEOTIDE SEQUENCE [LARGE SCALE GENOMIC DNA]</scope>
    <source>
        <strain evidence="1 2">DSM 11458</strain>
    </source>
</reference>
<dbReference type="SUPFAM" id="SSF53098">
    <property type="entry name" value="Ribonuclease H-like"/>
    <property type="match status" value="1"/>
</dbReference>
<gene>
    <name evidence="1" type="ORF">C8N30_2338</name>
</gene>
<evidence type="ECO:0000313" key="1">
    <source>
        <dbReference type="EMBL" id="RKE97716.1"/>
    </source>
</evidence>
<dbReference type="EMBL" id="RAQK01000001">
    <property type="protein sequence ID" value="RKE97716.1"/>
    <property type="molecule type" value="Genomic_DNA"/>
</dbReference>
<dbReference type="AlphaFoldDB" id="A0A420DTU9"/>
<comment type="caution">
    <text evidence="1">The sequence shown here is derived from an EMBL/GenBank/DDBJ whole genome shotgun (WGS) entry which is preliminary data.</text>
</comment>
<proteinExistence type="predicted"/>
<accession>A0A420DTU9</accession>
<keyword evidence="2" id="KW-1185">Reference proteome</keyword>
<dbReference type="PANTHER" id="PTHR47515:SF2">
    <property type="entry name" value="INTEGRASE CORE DOMAIN PROTEIN"/>
    <property type="match status" value="1"/>
</dbReference>
<protein>
    <recommendedName>
        <fullName evidence="3">Helix-turn-helix protein</fullName>
    </recommendedName>
</protein>
<evidence type="ECO:0000313" key="2">
    <source>
        <dbReference type="Proteomes" id="UP000284407"/>
    </source>
</evidence>
<evidence type="ECO:0008006" key="3">
    <source>
        <dbReference type="Google" id="ProtNLM"/>
    </source>
</evidence>
<dbReference type="STRING" id="1443111.Z949_410"/>
<sequence>MGKLLSPSRRRLCIDHVRPTLCVSARRVCHTLGQHHSTQRKVPCGLLDEKRLTEDIVALTKEFGRYGCRLLTGLLNNSGWHMNHKCLSRGLQSNHCWAAVERIWRREGLRISQKQSKKGRLWLNDGFCGRLQAERPNHVWSYDFVQDRTHDRRVYRTLNIFDEFMRKALVIRVQRSHAAQRFALPSVRARKHDADRPETDHAIKLN</sequence>
<dbReference type="InterPro" id="IPR012337">
    <property type="entry name" value="RNaseH-like_sf"/>
</dbReference>
<name>A0A420DTU9_9RHOB</name>
<organism evidence="1 2">
    <name type="scientific">Sulfitobacter guttiformis</name>
    <dbReference type="NCBI Taxonomy" id="74349"/>
    <lineage>
        <taxon>Bacteria</taxon>
        <taxon>Pseudomonadati</taxon>
        <taxon>Pseudomonadota</taxon>
        <taxon>Alphaproteobacteria</taxon>
        <taxon>Rhodobacterales</taxon>
        <taxon>Roseobacteraceae</taxon>
        <taxon>Sulfitobacter</taxon>
    </lineage>
</organism>
<dbReference type="Proteomes" id="UP000284407">
    <property type="component" value="Unassembled WGS sequence"/>
</dbReference>
<dbReference type="PANTHER" id="PTHR47515">
    <property type="entry name" value="LOW CALCIUM RESPONSE LOCUS PROTEIN T"/>
    <property type="match status" value="1"/>
</dbReference>